<comment type="subcellular location">
    <subcellularLocation>
        <location evidence="3">Cytoplasm</location>
    </subcellularLocation>
</comment>
<keyword evidence="3" id="KW-0131">Cell cycle</keyword>
<dbReference type="Pfam" id="PF03969">
    <property type="entry name" value="AFG1_ATPase"/>
    <property type="match status" value="1"/>
</dbReference>
<keyword evidence="3" id="KW-0963">Cytoplasm</keyword>
<comment type="similarity">
    <text evidence="3">Belongs to the AFG1 ATPase family. ZapE subfamily.</text>
</comment>
<dbReference type="HAMAP" id="MF_01919">
    <property type="entry name" value="ZapE"/>
    <property type="match status" value="1"/>
</dbReference>
<proteinExistence type="inferred from homology"/>
<comment type="subunit">
    <text evidence="3">Interacts with FtsZ.</text>
</comment>
<dbReference type="Gene3D" id="3.40.50.300">
    <property type="entry name" value="P-loop containing nucleotide triphosphate hydrolases"/>
    <property type="match status" value="1"/>
</dbReference>
<reference evidence="4 5" key="1">
    <citation type="submission" date="2016-05" db="EMBL/GenBank/DDBJ databases">
        <title>Genome sequence of Pseudomonas stutzeri 273 and identification of the exopolysaccharide biosynthesis locus.</title>
        <authorList>
            <person name="Wu S."/>
            <person name="Sun C."/>
        </authorList>
    </citation>
    <scope>NUCLEOTIDE SEQUENCE [LARGE SCALE GENOMIC DNA]</scope>
    <source>
        <strain evidence="4 5">273</strain>
    </source>
</reference>
<evidence type="ECO:0000256" key="3">
    <source>
        <dbReference type="HAMAP-Rule" id="MF_01919"/>
    </source>
</evidence>
<keyword evidence="3" id="KW-0132">Cell division</keyword>
<gene>
    <name evidence="3" type="primary">zapE</name>
    <name evidence="4" type="ORF">PS273GM_03310</name>
</gene>
<dbReference type="RefSeq" id="WP_045424478.1">
    <property type="nucleotide sequence ID" value="NZ_CP015641.1"/>
</dbReference>
<dbReference type="InterPro" id="IPR030870">
    <property type="entry name" value="ZapE"/>
</dbReference>
<accession>A0A172WLB3</accession>
<evidence type="ECO:0000313" key="4">
    <source>
        <dbReference type="EMBL" id="ANF24244.1"/>
    </source>
</evidence>
<dbReference type="GO" id="GO:0016887">
    <property type="term" value="F:ATP hydrolysis activity"/>
    <property type="evidence" value="ECO:0007669"/>
    <property type="project" value="UniProtKB-UniRule"/>
</dbReference>
<protein>
    <recommendedName>
        <fullName evidence="3">Cell division protein ZapE</fullName>
    </recommendedName>
    <alternativeName>
        <fullName evidence="3">Z ring-associated protein ZapE</fullName>
    </alternativeName>
</protein>
<keyword evidence="2 3" id="KW-0067">ATP-binding</keyword>
<dbReference type="AlphaFoldDB" id="A0A172WLB3"/>
<dbReference type="Proteomes" id="UP000077787">
    <property type="component" value="Chromosome"/>
</dbReference>
<dbReference type="PANTHER" id="PTHR12169:SF6">
    <property type="entry name" value="AFG1-LIKE ATPASE"/>
    <property type="match status" value="1"/>
</dbReference>
<dbReference type="PANTHER" id="PTHR12169">
    <property type="entry name" value="ATPASE N2B"/>
    <property type="match status" value="1"/>
</dbReference>
<keyword evidence="1 3" id="KW-0547">Nucleotide-binding</keyword>
<dbReference type="FunFam" id="3.40.50.300:FF:001019">
    <property type="entry name" value="Cell division protein ZapE"/>
    <property type="match status" value="1"/>
</dbReference>
<dbReference type="GO" id="GO:0005737">
    <property type="term" value="C:cytoplasm"/>
    <property type="evidence" value="ECO:0007669"/>
    <property type="project" value="UniProtKB-SubCell"/>
</dbReference>
<name>A0A172WLB3_STUST</name>
<organism evidence="4 5">
    <name type="scientific">Stutzerimonas stutzeri</name>
    <name type="common">Pseudomonas stutzeri</name>
    <dbReference type="NCBI Taxonomy" id="316"/>
    <lineage>
        <taxon>Bacteria</taxon>
        <taxon>Pseudomonadati</taxon>
        <taxon>Pseudomonadota</taxon>
        <taxon>Gammaproteobacteria</taxon>
        <taxon>Pseudomonadales</taxon>
        <taxon>Pseudomonadaceae</taxon>
        <taxon>Stutzerimonas</taxon>
    </lineage>
</organism>
<dbReference type="OrthoDB" id="9774491at2"/>
<dbReference type="EMBL" id="CP015641">
    <property type="protein sequence ID" value="ANF24244.1"/>
    <property type="molecule type" value="Genomic_DNA"/>
</dbReference>
<dbReference type="InterPro" id="IPR005654">
    <property type="entry name" value="ATPase_AFG1-like"/>
</dbReference>
<dbReference type="InterPro" id="IPR027417">
    <property type="entry name" value="P-loop_NTPase"/>
</dbReference>
<keyword evidence="3" id="KW-0378">Hydrolase</keyword>
<sequence length="364" mass="42416">MTPLERYQEDLKRPDFFHDAAQETAVRHLQRLYDDLVADDRNKSGLLGKLFGKKHQEPVKGLYFWGGVGRGKTYLVDTFFDALPIERKTRTHFHRFMKRVHEEMRTLKGEKNPLTIIGKRFADESRVICFDEFFVSDITDAMILATLLEELFKNGVSLVATSNIVPDGLYKDGLQRARFLPAIELLKKHTEIVNVDSGIDYRLRALEQAELYHFPLDAEAEQSLEKSFRSLLPEKCRVQENEPLMIENREIVARKVASGVAWFEFRELCDGPRSQNDYIELGKIFDAVLVSNIERMDVSKDDMARRFINMVDEFYDRNVKLILSAEVELKDLYAGGRLEFEFQRTLSRLLEMQSHEYLSRPHKP</sequence>
<feature type="binding site" evidence="3">
    <location>
        <begin position="66"/>
        <end position="73"/>
    </location>
    <ligand>
        <name>ATP</name>
        <dbReference type="ChEBI" id="CHEBI:30616"/>
    </ligand>
</feature>
<dbReference type="GO" id="GO:0005524">
    <property type="term" value="F:ATP binding"/>
    <property type="evidence" value="ECO:0007669"/>
    <property type="project" value="UniProtKB-UniRule"/>
</dbReference>
<comment type="function">
    <text evidence="3">Reduces the stability of FtsZ polymers in the presence of ATP.</text>
</comment>
<evidence type="ECO:0000313" key="5">
    <source>
        <dbReference type="Proteomes" id="UP000077787"/>
    </source>
</evidence>
<evidence type="ECO:0000256" key="2">
    <source>
        <dbReference type="ARBA" id="ARBA00022840"/>
    </source>
</evidence>
<dbReference type="NCBIfam" id="NF040713">
    <property type="entry name" value="ZapE"/>
    <property type="match status" value="1"/>
</dbReference>
<dbReference type="GO" id="GO:0032153">
    <property type="term" value="C:cell division site"/>
    <property type="evidence" value="ECO:0007669"/>
    <property type="project" value="TreeGrafter"/>
</dbReference>
<dbReference type="GO" id="GO:0051301">
    <property type="term" value="P:cell division"/>
    <property type="evidence" value="ECO:0007669"/>
    <property type="project" value="UniProtKB-UniRule"/>
</dbReference>
<dbReference type="eggNOG" id="COG1485">
    <property type="taxonomic scope" value="Bacteria"/>
</dbReference>
<dbReference type="SUPFAM" id="SSF52540">
    <property type="entry name" value="P-loop containing nucleoside triphosphate hydrolases"/>
    <property type="match status" value="1"/>
</dbReference>
<evidence type="ECO:0000256" key="1">
    <source>
        <dbReference type="ARBA" id="ARBA00022741"/>
    </source>
</evidence>